<dbReference type="PANTHER" id="PTHR33138">
    <property type="entry name" value="OS01G0690200 PROTEIN"/>
    <property type="match status" value="1"/>
</dbReference>
<dbReference type="Proteomes" id="UP001457282">
    <property type="component" value="Unassembled WGS sequence"/>
</dbReference>
<sequence>MNSLLRQSLIPFPAINCGNIPSISYPIWGVNLADCCGQSGFEIECQDNVPTISMRNITFRILEMSSSNTARKLPDPVATGACKSMVPVPVFETAALALDSNQTTIQEAIDGGFELGLKIDNGPCNSCEASGGKCGLNTTNGDFICFCQDQPYAATTCSSSKSGSSSLLVGVTQLALLVFLISLL</sequence>
<evidence type="ECO:0000256" key="5">
    <source>
        <dbReference type="ARBA" id="ARBA00047899"/>
    </source>
</evidence>
<protein>
    <recommendedName>
        <fullName evidence="2">non-specific serine/threonine protein kinase</fullName>
        <ecNumber evidence="2">2.7.11.1</ecNumber>
    </recommendedName>
</protein>
<keyword evidence="3" id="KW-0732">Signal</keyword>
<evidence type="ECO:0000259" key="8">
    <source>
        <dbReference type="Pfam" id="PF14380"/>
    </source>
</evidence>
<dbReference type="AlphaFoldDB" id="A0AAW1WK76"/>
<keyword evidence="4" id="KW-0325">Glycoprotein</keyword>
<evidence type="ECO:0000259" key="7">
    <source>
        <dbReference type="Pfam" id="PF13947"/>
    </source>
</evidence>
<reference evidence="9 10" key="1">
    <citation type="journal article" date="2023" name="G3 (Bethesda)">
        <title>A chromosome-length genome assembly and annotation of blackberry (Rubus argutus, cv. 'Hillquist').</title>
        <authorList>
            <person name="Bruna T."/>
            <person name="Aryal R."/>
            <person name="Dudchenko O."/>
            <person name="Sargent D.J."/>
            <person name="Mead D."/>
            <person name="Buti M."/>
            <person name="Cavallini A."/>
            <person name="Hytonen T."/>
            <person name="Andres J."/>
            <person name="Pham M."/>
            <person name="Weisz D."/>
            <person name="Mascagni F."/>
            <person name="Usai G."/>
            <person name="Natali L."/>
            <person name="Bassil N."/>
            <person name="Fernandez G.E."/>
            <person name="Lomsadze A."/>
            <person name="Armour M."/>
            <person name="Olukolu B."/>
            <person name="Poorten T."/>
            <person name="Britton C."/>
            <person name="Davik J."/>
            <person name="Ashrafi H."/>
            <person name="Aiden E.L."/>
            <person name="Borodovsky M."/>
            <person name="Worthington M."/>
        </authorList>
    </citation>
    <scope>NUCLEOTIDE SEQUENCE [LARGE SCALE GENOMIC DNA]</scope>
    <source>
        <strain evidence="9">PI 553951</strain>
    </source>
</reference>
<dbReference type="InterPro" id="IPR025287">
    <property type="entry name" value="WAK_GUB"/>
</dbReference>
<dbReference type="InterPro" id="IPR032872">
    <property type="entry name" value="WAK_assoc_C"/>
</dbReference>
<evidence type="ECO:0000313" key="9">
    <source>
        <dbReference type="EMBL" id="KAK9924968.1"/>
    </source>
</evidence>
<comment type="caution">
    <text evidence="9">The sequence shown here is derived from an EMBL/GenBank/DDBJ whole genome shotgun (WGS) entry which is preliminary data.</text>
</comment>
<evidence type="ECO:0000256" key="6">
    <source>
        <dbReference type="ARBA" id="ARBA00048679"/>
    </source>
</evidence>
<accession>A0AAW1WK76</accession>
<organism evidence="9 10">
    <name type="scientific">Rubus argutus</name>
    <name type="common">Southern blackberry</name>
    <dbReference type="NCBI Taxonomy" id="59490"/>
    <lineage>
        <taxon>Eukaryota</taxon>
        <taxon>Viridiplantae</taxon>
        <taxon>Streptophyta</taxon>
        <taxon>Embryophyta</taxon>
        <taxon>Tracheophyta</taxon>
        <taxon>Spermatophyta</taxon>
        <taxon>Magnoliopsida</taxon>
        <taxon>eudicotyledons</taxon>
        <taxon>Gunneridae</taxon>
        <taxon>Pentapetalae</taxon>
        <taxon>rosids</taxon>
        <taxon>fabids</taxon>
        <taxon>Rosales</taxon>
        <taxon>Rosaceae</taxon>
        <taxon>Rosoideae</taxon>
        <taxon>Rosoideae incertae sedis</taxon>
        <taxon>Rubus</taxon>
    </lineage>
</organism>
<evidence type="ECO:0000256" key="3">
    <source>
        <dbReference type="ARBA" id="ARBA00022729"/>
    </source>
</evidence>
<comment type="catalytic activity">
    <reaction evidence="5">
        <text>L-threonyl-[protein] + ATP = O-phospho-L-threonyl-[protein] + ADP + H(+)</text>
        <dbReference type="Rhea" id="RHEA:46608"/>
        <dbReference type="Rhea" id="RHEA-COMP:11060"/>
        <dbReference type="Rhea" id="RHEA-COMP:11605"/>
        <dbReference type="ChEBI" id="CHEBI:15378"/>
        <dbReference type="ChEBI" id="CHEBI:30013"/>
        <dbReference type="ChEBI" id="CHEBI:30616"/>
        <dbReference type="ChEBI" id="CHEBI:61977"/>
        <dbReference type="ChEBI" id="CHEBI:456216"/>
        <dbReference type="EC" id="2.7.11.1"/>
    </reaction>
</comment>
<feature type="domain" description="Wall-associated receptor kinase C-terminal" evidence="8">
    <location>
        <begin position="76"/>
        <end position="150"/>
    </location>
</feature>
<dbReference type="GO" id="GO:0016020">
    <property type="term" value="C:membrane"/>
    <property type="evidence" value="ECO:0007669"/>
    <property type="project" value="UniProtKB-SubCell"/>
</dbReference>
<evidence type="ECO:0000256" key="4">
    <source>
        <dbReference type="ARBA" id="ARBA00023180"/>
    </source>
</evidence>
<evidence type="ECO:0000256" key="2">
    <source>
        <dbReference type="ARBA" id="ARBA00012513"/>
    </source>
</evidence>
<dbReference type="GO" id="GO:0004674">
    <property type="term" value="F:protein serine/threonine kinase activity"/>
    <property type="evidence" value="ECO:0007669"/>
    <property type="project" value="UniProtKB-EC"/>
</dbReference>
<name>A0AAW1WK76_RUBAR</name>
<proteinExistence type="predicted"/>
<dbReference type="PANTHER" id="PTHR33138:SF72">
    <property type="entry name" value="WALL-ASSOCIATED RECEPTOR KINASE CARBOXY-TERMINAL PROTEIN"/>
    <property type="match status" value="1"/>
</dbReference>
<comment type="catalytic activity">
    <reaction evidence="6">
        <text>L-seryl-[protein] + ATP = O-phospho-L-seryl-[protein] + ADP + H(+)</text>
        <dbReference type="Rhea" id="RHEA:17989"/>
        <dbReference type="Rhea" id="RHEA-COMP:9863"/>
        <dbReference type="Rhea" id="RHEA-COMP:11604"/>
        <dbReference type="ChEBI" id="CHEBI:15378"/>
        <dbReference type="ChEBI" id="CHEBI:29999"/>
        <dbReference type="ChEBI" id="CHEBI:30616"/>
        <dbReference type="ChEBI" id="CHEBI:83421"/>
        <dbReference type="ChEBI" id="CHEBI:456216"/>
        <dbReference type="EC" id="2.7.11.1"/>
    </reaction>
</comment>
<evidence type="ECO:0000313" key="10">
    <source>
        <dbReference type="Proteomes" id="UP001457282"/>
    </source>
</evidence>
<keyword evidence="10" id="KW-1185">Reference proteome</keyword>
<dbReference type="GO" id="GO:0030247">
    <property type="term" value="F:polysaccharide binding"/>
    <property type="evidence" value="ECO:0007669"/>
    <property type="project" value="InterPro"/>
</dbReference>
<feature type="domain" description="Wall-associated receptor kinase galacturonan-binding" evidence="7">
    <location>
        <begin position="16"/>
        <end position="69"/>
    </location>
</feature>
<gene>
    <name evidence="9" type="ORF">M0R45_033309</name>
</gene>
<dbReference type="Pfam" id="PF14380">
    <property type="entry name" value="WAK_assoc"/>
    <property type="match status" value="1"/>
</dbReference>
<evidence type="ECO:0000256" key="1">
    <source>
        <dbReference type="ARBA" id="ARBA00004167"/>
    </source>
</evidence>
<dbReference type="Pfam" id="PF13947">
    <property type="entry name" value="GUB_WAK_bind"/>
    <property type="match status" value="1"/>
</dbReference>
<dbReference type="EMBL" id="JBEDUW010000006">
    <property type="protein sequence ID" value="KAK9924968.1"/>
    <property type="molecule type" value="Genomic_DNA"/>
</dbReference>
<dbReference type="EC" id="2.7.11.1" evidence="2"/>
<comment type="subcellular location">
    <subcellularLocation>
        <location evidence="1">Membrane</location>
        <topology evidence="1">Single-pass membrane protein</topology>
    </subcellularLocation>
</comment>